<keyword evidence="2" id="KW-1185">Reference proteome</keyword>
<protein>
    <recommendedName>
        <fullName evidence="3">Heme oxygenase</fullName>
    </recommendedName>
</protein>
<dbReference type="EMBL" id="CP016545">
    <property type="protein sequence ID" value="ANU07108.1"/>
    <property type="molecule type" value="Genomic_DNA"/>
</dbReference>
<dbReference type="AlphaFoldDB" id="A0A1C7D6M6"/>
<accession>A0A1C7D6M6</accession>
<sequence>MRLRLRDTTRAAHDVLDGAFDPARFCDPVHYGEFLGFQYQARASLEAWLDANCPLALRPPATAALARQDLKELGLEVPVADGAPQFAGDVDPIGVAWVIAGSSLGNRAMLAMLVKAGVHDVPQAFLSDPAMPRFWQHLRPLLENEVGEAEAAPAISAAQSAFDWFVQCLPARREQAA</sequence>
<dbReference type="Proteomes" id="UP000092698">
    <property type="component" value="Chromosome"/>
</dbReference>
<evidence type="ECO:0000313" key="2">
    <source>
        <dbReference type="Proteomes" id="UP000092698"/>
    </source>
</evidence>
<organism evidence="1 2">
    <name type="scientific">Paraurantiacibacter namhicola</name>
    <dbReference type="NCBI Taxonomy" id="645517"/>
    <lineage>
        <taxon>Bacteria</taxon>
        <taxon>Pseudomonadati</taxon>
        <taxon>Pseudomonadota</taxon>
        <taxon>Alphaproteobacteria</taxon>
        <taxon>Sphingomonadales</taxon>
        <taxon>Erythrobacteraceae</taxon>
        <taxon>Paraurantiacibacter</taxon>
    </lineage>
</organism>
<evidence type="ECO:0008006" key="3">
    <source>
        <dbReference type="Google" id="ProtNLM"/>
    </source>
</evidence>
<dbReference type="RefSeq" id="WP_157093044.1">
    <property type="nucleotide sequence ID" value="NZ_CP016545.1"/>
</dbReference>
<dbReference type="Gene3D" id="1.20.910.10">
    <property type="entry name" value="Heme oxygenase-like"/>
    <property type="match status" value="1"/>
</dbReference>
<dbReference type="STRING" id="645517.A6F65_00789"/>
<dbReference type="KEGG" id="anh:A6F65_00789"/>
<evidence type="ECO:0000313" key="1">
    <source>
        <dbReference type="EMBL" id="ANU07108.1"/>
    </source>
</evidence>
<dbReference type="InterPro" id="IPR016084">
    <property type="entry name" value="Haem_Oase-like_multi-hlx"/>
</dbReference>
<reference evidence="1 2" key="1">
    <citation type="submission" date="2016-07" db="EMBL/GenBank/DDBJ databases">
        <title>Complete genome sequence of Altererythrobacter namhicola JCM 16345T, containing esterase-encoding genes.</title>
        <authorList>
            <person name="Cheng H."/>
            <person name="Wu Y.-H."/>
            <person name="Jian S.-L."/>
            <person name="Huo Y.-Y."/>
            <person name="Wang C.-S."/>
            <person name="Xu X.-W."/>
        </authorList>
    </citation>
    <scope>NUCLEOTIDE SEQUENCE [LARGE SCALE GENOMIC DNA]</scope>
    <source>
        <strain evidence="1 2">JCM 16345</strain>
    </source>
</reference>
<gene>
    <name evidence="1" type="ORF">A6F65_00789</name>
</gene>
<dbReference type="CDD" id="cd19166">
    <property type="entry name" value="HemeO-bac"/>
    <property type="match status" value="1"/>
</dbReference>
<name>A0A1C7D6M6_9SPHN</name>
<dbReference type="OrthoDB" id="9149607at2"/>
<dbReference type="SUPFAM" id="SSF48613">
    <property type="entry name" value="Heme oxygenase-like"/>
    <property type="match status" value="1"/>
</dbReference>
<proteinExistence type="predicted"/>